<comment type="catalytic activity">
    <reaction evidence="8 10">
        <text>prephenate + H(+) = 3-phenylpyruvate + CO2 + H2O</text>
        <dbReference type="Rhea" id="RHEA:21648"/>
        <dbReference type="ChEBI" id="CHEBI:15377"/>
        <dbReference type="ChEBI" id="CHEBI:15378"/>
        <dbReference type="ChEBI" id="CHEBI:16526"/>
        <dbReference type="ChEBI" id="CHEBI:18005"/>
        <dbReference type="ChEBI" id="CHEBI:29934"/>
        <dbReference type="EC" id="4.2.1.51"/>
    </reaction>
</comment>
<dbReference type="Pfam" id="PF01842">
    <property type="entry name" value="ACT"/>
    <property type="match status" value="1"/>
</dbReference>
<dbReference type="Gene3D" id="3.40.190.10">
    <property type="entry name" value="Periplasmic binding protein-like II"/>
    <property type="match status" value="2"/>
</dbReference>
<dbReference type="GO" id="GO:0004664">
    <property type="term" value="F:prephenate dehydratase activity"/>
    <property type="evidence" value="ECO:0007669"/>
    <property type="project" value="UniProtKB-UniRule"/>
</dbReference>
<evidence type="ECO:0000259" key="12">
    <source>
        <dbReference type="PROSITE" id="PS51671"/>
    </source>
</evidence>
<feature type="domain" description="Prephenate dehydratase" evidence="11">
    <location>
        <begin position="4"/>
        <end position="187"/>
    </location>
</feature>
<dbReference type="InterPro" id="IPR001086">
    <property type="entry name" value="Preph_deHydtase"/>
</dbReference>
<evidence type="ECO:0000256" key="6">
    <source>
        <dbReference type="ARBA" id="ARBA00023222"/>
    </source>
</evidence>
<evidence type="ECO:0000313" key="13">
    <source>
        <dbReference type="EMBL" id="ACL46728.1"/>
    </source>
</evidence>
<dbReference type="EC" id="4.2.1.51" evidence="2 10"/>
<dbReference type="UniPathway" id="UPA00121">
    <property type="reaction ID" value="UER00345"/>
</dbReference>
<dbReference type="EMBL" id="CP001344">
    <property type="protein sequence ID" value="ACL46728.1"/>
    <property type="molecule type" value="Genomic_DNA"/>
</dbReference>
<sequence>MSLSIAHLGPPGTYAEEAALAYATWLMQTTGQEAHLCPYPSIIQTLRAIAAGATQAAVVPVENSIEGSVTVTLDTLWQLEGLQVQQALILPISHALITQAEDFKTLKTLYSHPQSLSQCQNWLEQFLPHVQLIPTHSNTEALEYVATEITAAAIASHRAAQLYQLPILASGIQDYPDNCTRFWILTQGSTAPVPELEQTHTSLAFSLPANAPGALVKPLQIFADRQINLSRIESRPSKRALGDYVFFLDLEVQQQPTTIAAALAELAAYTDVLKLLGHYRVLKV</sequence>
<dbReference type="HOGENOM" id="CLU_035008_0_2_3"/>
<proteinExistence type="predicted"/>
<dbReference type="GO" id="GO:0009094">
    <property type="term" value="P:L-phenylalanine biosynthetic process"/>
    <property type="evidence" value="ECO:0007669"/>
    <property type="project" value="UniProtKB-UniPathway"/>
</dbReference>
<protein>
    <recommendedName>
        <fullName evidence="3 10">Prephenate dehydratase</fullName>
        <shortName evidence="10">PDT</shortName>
        <ecNumber evidence="2 10">4.2.1.51</ecNumber>
    </recommendedName>
</protein>
<dbReference type="PANTHER" id="PTHR21022">
    <property type="entry name" value="PREPHENATE DEHYDRATASE P PROTEIN"/>
    <property type="match status" value="1"/>
</dbReference>
<dbReference type="Gene3D" id="3.30.70.260">
    <property type="match status" value="1"/>
</dbReference>
<evidence type="ECO:0000256" key="9">
    <source>
        <dbReference type="PIRSR" id="PIRSR001500-2"/>
    </source>
</evidence>
<accession>B8HJX8</accession>
<keyword evidence="5 10" id="KW-0057">Aromatic amino acid biosynthesis</keyword>
<dbReference type="FunFam" id="3.40.190.10:FF:000034">
    <property type="entry name" value="Chorismate mutase/prephenate dehydratase"/>
    <property type="match status" value="1"/>
</dbReference>
<dbReference type="CDD" id="cd13630">
    <property type="entry name" value="PBP2_PDT_1"/>
    <property type="match status" value="1"/>
</dbReference>
<dbReference type="SUPFAM" id="SSF55021">
    <property type="entry name" value="ACT-like"/>
    <property type="match status" value="1"/>
</dbReference>
<dbReference type="eggNOG" id="COG0077">
    <property type="taxonomic scope" value="Bacteria"/>
</dbReference>
<dbReference type="Pfam" id="PF00800">
    <property type="entry name" value="PDT"/>
    <property type="match status" value="1"/>
</dbReference>
<evidence type="ECO:0000259" key="11">
    <source>
        <dbReference type="PROSITE" id="PS51171"/>
    </source>
</evidence>
<keyword evidence="6 10" id="KW-0584">Phenylalanine biosynthesis</keyword>
<dbReference type="PROSITE" id="PS51671">
    <property type="entry name" value="ACT"/>
    <property type="match status" value="1"/>
</dbReference>
<dbReference type="CDD" id="cd04905">
    <property type="entry name" value="ACT_CM-PDT"/>
    <property type="match status" value="1"/>
</dbReference>
<dbReference type="InterPro" id="IPR002912">
    <property type="entry name" value="ACT_dom"/>
</dbReference>
<dbReference type="InterPro" id="IPR018528">
    <property type="entry name" value="Preph_deHydtase_CS"/>
</dbReference>
<evidence type="ECO:0000256" key="1">
    <source>
        <dbReference type="ARBA" id="ARBA00004741"/>
    </source>
</evidence>
<dbReference type="AlphaFoldDB" id="B8HJX8"/>
<dbReference type="PIRSF" id="PIRSF001500">
    <property type="entry name" value="Chor_mut_pdt_Ppr"/>
    <property type="match status" value="1"/>
</dbReference>
<dbReference type="PROSITE" id="PS00858">
    <property type="entry name" value="PREPHENATE_DEHYDR_2"/>
    <property type="match status" value="1"/>
</dbReference>
<dbReference type="InterPro" id="IPR045865">
    <property type="entry name" value="ACT-like_dom_sf"/>
</dbReference>
<dbReference type="GO" id="GO:0005737">
    <property type="term" value="C:cytoplasm"/>
    <property type="evidence" value="ECO:0007669"/>
    <property type="project" value="TreeGrafter"/>
</dbReference>
<evidence type="ECO:0000256" key="8">
    <source>
        <dbReference type="ARBA" id="ARBA00047848"/>
    </source>
</evidence>
<feature type="domain" description="ACT" evidence="12">
    <location>
        <begin position="203"/>
        <end position="280"/>
    </location>
</feature>
<keyword evidence="4 10" id="KW-0028">Amino-acid biosynthesis</keyword>
<dbReference type="PROSITE" id="PS51171">
    <property type="entry name" value="PREPHENATE_DEHYDR_3"/>
    <property type="match status" value="1"/>
</dbReference>
<dbReference type="InterPro" id="IPR008242">
    <property type="entry name" value="Chor_mutase/pphenate_deHydtase"/>
</dbReference>
<reference evidence="13" key="1">
    <citation type="submission" date="2009-01" db="EMBL/GenBank/DDBJ databases">
        <title>Complete sequence of chromosome Cyanothece sp. PCC 7425.</title>
        <authorList>
            <consortium name="US DOE Joint Genome Institute"/>
            <person name="Lucas S."/>
            <person name="Copeland A."/>
            <person name="Lapidus A."/>
            <person name="Glavina del Rio T."/>
            <person name="Dalin E."/>
            <person name="Tice H."/>
            <person name="Bruce D."/>
            <person name="Goodwin L."/>
            <person name="Pitluck S."/>
            <person name="Sims D."/>
            <person name="Meineke L."/>
            <person name="Brettin T."/>
            <person name="Detter J.C."/>
            <person name="Han C."/>
            <person name="Larimer F."/>
            <person name="Land M."/>
            <person name="Hauser L."/>
            <person name="Kyrpides N."/>
            <person name="Ovchinnikova G."/>
            <person name="Liberton M."/>
            <person name="Stoeckel J."/>
            <person name="Banerjee A."/>
            <person name="Singh A."/>
            <person name="Page L."/>
            <person name="Sato H."/>
            <person name="Zhao L."/>
            <person name="Sherman L."/>
            <person name="Pakrasi H."/>
            <person name="Richardson P."/>
        </authorList>
    </citation>
    <scope>NUCLEOTIDE SEQUENCE</scope>
    <source>
        <strain evidence="13">PCC 7425</strain>
    </source>
</reference>
<evidence type="ECO:0000256" key="3">
    <source>
        <dbReference type="ARBA" id="ARBA00021872"/>
    </source>
</evidence>
<comment type="pathway">
    <text evidence="1 10">Amino-acid biosynthesis; L-phenylalanine biosynthesis; phenylpyruvate from prephenate: step 1/1.</text>
</comment>
<keyword evidence="7 10" id="KW-0456">Lyase</keyword>
<name>B8HJX8_CYAP4</name>
<dbReference type="SUPFAM" id="SSF53850">
    <property type="entry name" value="Periplasmic binding protein-like II"/>
    <property type="match status" value="1"/>
</dbReference>
<dbReference type="PANTHER" id="PTHR21022:SF19">
    <property type="entry name" value="PREPHENATE DEHYDRATASE-RELATED"/>
    <property type="match status" value="1"/>
</dbReference>
<dbReference type="OrthoDB" id="9802281at2"/>
<evidence type="ECO:0000256" key="7">
    <source>
        <dbReference type="ARBA" id="ARBA00023239"/>
    </source>
</evidence>
<dbReference type="KEGG" id="cyn:Cyan7425_4418"/>
<dbReference type="STRING" id="395961.Cyan7425_4418"/>
<dbReference type="PROSITE" id="PS00857">
    <property type="entry name" value="PREPHENATE_DEHYDR_1"/>
    <property type="match status" value="1"/>
</dbReference>
<feature type="site" description="Essential for prephenate dehydratase activity" evidence="9">
    <location>
        <position position="180"/>
    </location>
</feature>
<gene>
    <name evidence="10" type="primary">pheA</name>
    <name evidence="13" type="ordered locus">Cyan7425_4418</name>
</gene>
<dbReference type="NCBIfam" id="NF008865">
    <property type="entry name" value="PRK11898.1"/>
    <property type="match status" value="1"/>
</dbReference>
<evidence type="ECO:0000256" key="5">
    <source>
        <dbReference type="ARBA" id="ARBA00023141"/>
    </source>
</evidence>
<organism evidence="13">
    <name type="scientific">Cyanothece sp. (strain PCC 7425 / ATCC 29141)</name>
    <dbReference type="NCBI Taxonomy" id="395961"/>
    <lineage>
        <taxon>Bacteria</taxon>
        <taxon>Bacillati</taxon>
        <taxon>Cyanobacteriota</taxon>
        <taxon>Cyanophyceae</taxon>
        <taxon>Gomontiellales</taxon>
        <taxon>Cyanothecaceae</taxon>
        <taxon>Cyanothece</taxon>
    </lineage>
</organism>
<evidence type="ECO:0000256" key="10">
    <source>
        <dbReference type="RuleBase" id="RU361254"/>
    </source>
</evidence>
<evidence type="ECO:0000256" key="4">
    <source>
        <dbReference type="ARBA" id="ARBA00022605"/>
    </source>
</evidence>
<evidence type="ECO:0000256" key="2">
    <source>
        <dbReference type="ARBA" id="ARBA00013147"/>
    </source>
</evidence>